<reference evidence="1" key="2">
    <citation type="submission" date="2020-07" db="EMBL/GenBank/DDBJ databases">
        <authorList>
            <person name="Vera ALvarez R."/>
            <person name="Arias-Moreno D.M."/>
            <person name="Jimenez-Jacinto V."/>
            <person name="Jimenez-Bremont J.F."/>
            <person name="Swaminathan K."/>
            <person name="Moose S.P."/>
            <person name="Guerrero-Gonzalez M.L."/>
            <person name="Marino-Ramirez L."/>
            <person name="Landsman D."/>
            <person name="Rodriguez-Kessler M."/>
            <person name="Delgado-Sanchez P."/>
        </authorList>
    </citation>
    <scope>NUCLEOTIDE SEQUENCE</scope>
    <source>
        <tissue evidence="1">Cladode</tissue>
    </source>
</reference>
<organism evidence="1">
    <name type="scientific">Opuntia streptacantha</name>
    <name type="common">Prickly pear cactus</name>
    <name type="synonym">Opuntia cardona</name>
    <dbReference type="NCBI Taxonomy" id="393608"/>
    <lineage>
        <taxon>Eukaryota</taxon>
        <taxon>Viridiplantae</taxon>
        <taxon>Streptophyta</taxon>
        <taxon>Embryophyta</taxon>
        <taxon>Tracheophyta</taxon>
        <taxon>Spermatophyta</taxon>
        <taxon>Magnoliopsida</taxon>
        <taxon>eudicotyledons</taxon>
        <taxon>Gunneridae</taxon>
        <taxon>Pentapetalae</taxon>
        <taxon>Caryophyllales</taxon>
        <taxon>Cactineae</taxon>
        <taxon>Cactaceae</taxon>
        <taxon>Opuntioideae</taxon>
        <taxon>Opuntia</taxon>
    </lineage>
</organism>
<accession>A0A7C9CS26</accession>
<evidence type="ECO:0000313" key="1">
    <source>
        <dbReference type="EMBL" id="MBA4621248.1"/>
    </source>
</evidence>
<protein>
    <submittedName>
        <fullName evidence="1">Uncharacterized protein</fullName>
    </submittedName>
</protein>
<reference evidence="1" key="1">
    <citation type="journal article" date="2013" name="J. Plant Res.">
        <title>Effect of fungi and light on seed germination of three Opuntia species from semiarid lands of central Mexico.</title>
        <authorList>
            <person name="Delgado-Sanchez P."/>
            <person name="Jimenez-Bremont J.F."/>
            <person name="Guerrero-Gonzalez Mde L."/>
            <person name="Flores J."/>
        </authorList>
    </citation>
    <scope>NUCLEOTIDE SEQUENCE</scope>
    <source>
        <tissue evidence="1">Cladode</tissue>
    </source>
</reference>
<dbReference type="EMBL" id="GISG01033425">
    <property type="protein sequence ID" value="MBA4621248.1"/>
    <property type="molecule type" value="Transcribed_RNA"/>
</dbReference>
<proteinExistence type="predicted"/>
<sequence length="156" mass="17500">MRGLHHWKSYLVNQIWVIEDYQCQNTHLGNQILVLWNKLIGLKLELSNVFLFLESLCVLYAADMGSTYATRRMMISAAQIVRLSCSSKNVMILASALLVGKLQVSPMNHVNPQKSLKQGRMLGTMIVIDGLERELAYPLMNAGNAISLVTLLKIVL</sequence>
<dbReference type="AlphaFoldDB" id="A0A7C9CS26"/>
<name>A0A7C9CS26_OPUST</name>